<dbReference type="PANTHER" id="PTHR11361:SF34">
    <property type="entry name" value="DNA MISMATCH REPAIR PROTEIN MSH1, MITOCHONDRIAL"/>
    <property type="match status" value="1"/>
</dbReference>
<reference evidence="7 8" key="2">
    <citation type="journal article" date="2019" name="Extremophiles">
        <title>Biogeography of thermophiles and predominance of Thermus scotoductus in domestic water heaters.</title>
        <authorList>
            <person name="Wilpiszeski R.L."/>
            <person name="Zhang Z."/>
            <person name="House C.H."/>
        </authorList>
    </citation>
    <scope>NUCLEOTIDE SEQUENCE [LARGE SCALE GENOMIC DNA]</scope>
    <source>
        <strain evidence="6 8">12_S12</strain>
        <strain evidence="5 7">17_S17</strain>
    </source>
</reference>
<dbReference type="Pfam" id="PF00488">
    <property type="entry name" value="MutS_V"/>
    <property type="match status" value="1"/>
</dbReference>
<dbReference type="EMBL" id="PEMG01000442">
    <property type="protein sequence ID" value="RTI05065.1"/>
    <property type="molecule type" value="Genomic_DNA"/>
</dbReference>
<accession>A0A430ULR4</accession>
<evidence type="ECO:0000256" key="2">
    <source>
        <dbReference type="ARBA" id="ARBA00022840"/>
    </source>
</evidence>
<proteinExistence type="predicted"/>
<keyword evidence="2" id="KW-0067">ATP-binding</keyword>
<dbReference type="RefSeq" id="WP_126205294.1">
    <property type="nucleotide sequence ID" value="NZ_PELX01000199.1"/>
</dbReference>
<dbReference type="SUPFAM" id="SSF52540">
    <property type="entry name" value="P-loop containing nucleoside triphosphate hydrolases"/>
    <property type="match status" value="1"/>
</dbReference>
<dbReference type="Proteomes" id="UP000287173">
    <property type="component" value="Unassembled WGS sequence"/>
</dbReference>
<dbReference type="Proteomes" id="UP000287962">
    <property type="component" value="Unassembled WGS sequence"/>
</dbReference>
<dbReference type="InterPro" id="IPR000432">
    <property type="entry name" value="DNA_mismatch_repair_MutS_C"/>
</dbReference>
<dbReference type="AlphaFoldDB" id="A0A430ULR4"/>
<evidence type="ECO:0000313" key="5">
    <source>
        <dbReference type="EMBL" id="RTI05065.1"/>
    </source>
</evidence>
<evidence type="ECO:0000313" key="7">
    <source>
        <dbReference type="Proteomes" id="UP000287173"/>
    </source>
</evidence>
<dbReference type="GO" id="GO:0030983">
    <property type="term" value="F:mismatched DNA binding"/>
    <property type="evidence" value="ECO:0007669"/>
    <property type="project" value="InterPro"/>
</dbReference>
<dbReference type="GO" id="GO:0005829">
    <property type="term" value="C:cytosol"/>
    <property type="evidence" value="ECO:0007669"/>
    <property type="project" value="TreeGrafter"/>
</dbReference>
<organism evidence="5 7">
    <name type="scientific">Thermus scotoductus</name>
    <dbReference type="NCBI Taxonomy" id="37636"/>
    <lineage>
        <taxon>Bacteria</taxon>
        <taxon>Thermotogati</taxon>
        <taxon>Deinococcota</taxon>
        <taxon>Deinococci</taxon>
        <taxon>Thermales</taxon>
        <taxon>Thermaceae</taxon>
        <taxon>Thermus</taxon>
    </lineage>
</organism>
<evidence type="ECO:0000313" key="6">
    <source>
        <dbReference type="EMBL" id="RTI07182.1"/>
    </source>
</evidence>
<dbReference type="GO" id="GO:0006298">
    <property type="term" value="P:mismatch repair"/>
    <property type="evidence" value="ECO:0007669"/>
    <property type="project" value="InterPro"/>
</dbReference>
<evidence type="ECO:0000313" key="8">
    <source>
        <dbReference type="Proteomes" id="UP000287962"/>
    </source>
</evidence>
<keyword evidence="1" id="KW-0547">Nucleotide-binding</keyword>
<keyword evidence="8" id="KW-1185">Reference proteome</keyword>
<dbReference type="InterPro" id="IPR027417">
    <property type="entry name" value="P-loop_NTPase"/>
</dbReference>
<comment type="caution">
    <text evidence="5">The sequence shown here is derived from an EMBL/GenBank/DDBJ whole genome shotgun (WGS) entry which is preliminary data.</text>
</comment>
<dbReference type="SMART" id="SM00534">
    <property type="entry name" value="MUTSac"/>
    <property type="match status" value="1"/>
</dbReference>
<protein>
    <submittedName>
        <fullName evidence="5">DNA mismatch repair protein MutS</fullName>
    </submittedName>
</protein>
<feature type="domain" description="DNA mismatch repair proteins mutS family" evidence="4">
    <location>
        <begin position="333"/>
        <end position="512"/>
    </location>
</feature>
<reference evidence="6" key="1">
    <citation type="submission" date="2017-10" db="EMBL/GenBank/DDBJ databases">
        <authorList>
            <person name="Wilpiszeski R.L."/>
            <person name="Zhidan Z."/>
            <person name="House C.H."/>
        </authorList>
    </citation>
    <scope>NUCLEOTIDE SEQUENCE</scope>
    <source>
        <strain evidence="6">12_S12</strain>
    </source>
</reference>
<name>A0A430ULR4_THESC</name>
<dbReference type="EMBL" id="PEML01000199">
    <property type="protein sequence ID" value="RTI07182.1"/>
    <property type="molecule type" value="Genomic_DNA"/>
</dbReference>
<evidence type="ECO:0000256" key="3">
    <source>
        <dbReference type="ARBA" id="ARBA00023125"/>
    </source>
</evidence>
<dbReference type="PANTHER" id="PTHR11361">
    <property type="entry name" value="DNA MISMATCH REPAIR PROTEIN MUTS FAMILY MEMBER"/>
    <property type="match status" value="1"/>
</dbReference>
<evidence type="ECO:0000256" key="1">
    <source>
        <dbReference type="ARBA" id="ARBA00022741"/>
    </source>
</evidence>
<sequence length="515" mass="57766">MAKEELLRWMGRPSLLGSEEEVPPEVPPPPYFQDLLLDELEGLFLASQDGFGLLSFFRNLPNHKTAVLHRQAVCRELEGKASSLRGFLRSMEEVRGRLGLSQKARHPWQKALYHLQAARAYLAGVGALGRDWSLLPPHSPGLRAYAAHLEAYLQSPGFSNLRREAETVWQDLQGLRYVLHVHEGRLTLRAYQGEGDYGRRIMDTFRPFFGPSSPTFPEPGMEEGPILNHIEEWLLDHLALLFPGPFARLQSFFATHQGFLDPVLARLEREVRFFLAYLDFLSPLRAAGLPFTYPEPADTPPFFVEGAFDLVLAAKLVAEGKVPIPNDFRVEREHILVITGPNQGGKTTFARMVGQVHHLFSLGLPVPGRRARLLLPDQILSHFEVRENPEDLRSKLESDLLRLRDILEQATARSLLILNEPLASATLVDARMIGRFLLEKIRDKGSLALVVTFLDELARLPGTRSLVAEVDPSDPSRRTFHIREKPAEGKAYALALAARHGLTDEALKRRLGGGA</sequence>
<keyword evidence="3" id="KW-0238">DNA-binding</keyword>
<gene>
    <name evidence="6" type="ORF">CSW25_06680</name>
    <name evidence="5" type="ORF">CSW30_12225</name>
</gene>
<evidence type="ECO:0000259" key="4">
    <source>
        <dbReference type="SMART" id="SM00534"/>
    </source>
</evidence>
<dbReference type="Gene3D" id="3.40.50.300">
    <property type="entry name" value="P-loop containing nucleotide triphosphate hydrolases"/>
    <property type="match status" value="1"/>
</dbReference>
<dbReference type="GO" id="GO:0005524">
    <property type="term" value="F:ATP binding"/>
    <property type="evidence" value="ECO:0007669"/>
    <property type="project" value="UniProtKB-KW"/>
</dbReference>
<dbReference type="InterPro" id="IPR045076">
    <property type="entry name" value="MutS"/>
</dbReference>
<dbReference type="GO" id="GO:0140664">
    <property type="term" value="F:ATP-dependent DNA damage sensor activity"/>
    <property type="evidence" value="ECO:0007669"/>
    <property type="project" value="InterPro"/>
</dbReference>